<name>A0A4Q8LXS5_9GAMM</name>
<dbReference type="Proteomes" id="UP000292087">
    <property type="component" value="Unassembled WGS sequence"/>
</dbReference>
<dbReference type="AlphaFoldDB" id="A0A4Q8LXS5"/>
<organism evidence="1 2">
    <name type="scientific">Pseudoxanthomonas winnipegensis</name>
    <dbReference type="NCBI Taxonomy" id="2480810"/>
    <lineage>
        <taxon>Bacteria</taxon>
        <taxon>Pseudomonadati</taxon>
        <taxon>Pseudomonadota</taxon>
        <taxon>Gammaproteobacteria</taxon>
        <taxon>Lysobacterales</taxon>
        <taxon>Lysobacteraceae</taxon>
        <taxon>Pseudoxanthomonas</taxon>
    </lineage>
</organism>
<dbReference type="EMBL" id="SHMF01000001">
    <property type="protein sequence ID" value="TAA37236.1"/>
    <property type="molecule type" value="Genomic_DNA"/>
</dbReference>
<gene>
    <name evidence="1" type="ORF">EA656_00725</name>
</gene>
<dbReference type="RefSeq" id="WP_130522269.1">
    <property type="nucleotide sequence ID" value="NZ_SHLZ01000001.1"/>
</dbReference>
<protein>
    <submittedName>
        <fullName evidence="1">Uncharacterized protein</fullName>
    </submittedName>
</protein>
<accession>A0A4Q8LXS5</accession>
<proteinExistence type="predicted"/>
<evidence type="ECO:0000313" key="2">
    <source>
        <dbReference type="Proteomes" id="UP000292087"/>
    </source>
</evidence>
<reference evidence="1 2" key="1">
    <citation type="submission" date="2019-02" db="EMBL/GenBank/DDBJ databases">
        <title>WGS of Pseudoxanthomonas species novum from clinical isolates.</title>
        <authorList>
            <person name="Bernier A.-M."/>
            <person name="Bernard K."/>
            <person name="Vachon A."/>
        </authorList>
    </citation>
    <scope>NUCLEOTIDE SEQUENCE [LARGE SCALE GENOMIC DNA]</scope>
    <source>
        <strain evidence="1 2">NML140781</strain>
    </source>
</reference>
<evidence type="ECO:0000313" key="1">
    <source>
        <dbReference type="EMBL" id="TAA37236.1"/>
    </source>
</evidence>
<sequence>MNRILIALGVALVWSVAMFGAGWAWRGDRAETADARQDGKASAAVAQQQAQVRDVEHKQGQAIQAAADSADARGEKIDADYEARLAAAVAGRDDELGRLRRQWAGCETARLTGDPGAAAAAAEEDRLRRASAAGVVRAVERAQSERDEVIDRYEAARLGQQRVTP</sequence>
<comment type="caution">
    <text evidence="1">The sequence shown here is derived from an EMBL/GenBank/DDBJ whole genome shotgun (WGS) entry which is preliminary data.</text>
</comment>